<gene>
    <name evidence="2" type="ORF">GM1_002_00520</name>
</gene>
<comment type="caution">
    <text evidence="2">The sequence shown here is derived from an EMBL/GenBank/DDBJ whole genome shotgun (WGS) entry which is preliminary data.</text>
</comment>
<dbReference type="Pfam" id="PF20060">
    <property type="entry name" value="DUF6459"/>
    <property type="match status" value="1"/>
</dbReference>
<reference evidence="2 3" key="1">
    <citation type="submission" date="2013-02" db="EMBL/GenBank/DDBJ databases">
        <title>Whole genome shotgun sequence of Gordonia malaquae NBRC 108250.</title>
        <authorList>
            <person name="Yoshida I."/>
            <person name="Hosoyama A."/>
            <person name="Tsuchikane K."/>
            <person name="Ando Y."/>
            <person name="Baba S."/>
            <person name="Ohji S."/>
            <person name="Hamada M."/>
            <person name="Tamura T."/>
            <person name="Yamazoe A."/>
            <person name="Yamazaki S."/>
            <person name="Fujita N."/>
        </authorList>
    </citation>
    <scope>NUCLEOTIDE SEQUENCE [LARGE SCALE GENOMIC DNA]</scope>
    <source>
        <strain evidence="2 3">NBRC 108250</strain>
    </source>
</reference>
<proteinExistence type="predicted"/>
<dbReference type="STRING" id="410332.SAMN04488550_3465"/>
<keyword evidence="3" id="KW-1185">Reference proteome</keyword>
<dbReference type="EMBL" id="BAOP01000002">
    <property type="protein sequence ID" value="GAC78074.1"/>
    <property type="molecule type" value="Genomic_DNA"/>
</dbReference>
<evidence type="ECO:0000313" key="3">
    <source>
        <dbReference type="Proteomes" id="UP000035009"/>
    </source>
</evidence>
<sequence length="145" mass="15745">MNTIELRPAPESSGPSATATPAQVAQSARVAVIGAVQRILEVLDGRRPCEHVSATVSAEVFGQVAVALKKREAQTARAPARGVAVRLRRVHLQMRSARAAEFFGTVERGGRMHAVAGRVELRPLLLPGRMRRPEVHWVLTEFGLI</sequence>
<dbReference type="Proteomes" id="UP000035009">
    <property type="component" value="Unassembled WGS sequence"/>
</dbReference>
<name>M3VD05_GORML</name>
<evidence type="ECO:0000256" key="1">
    <source>
        <dbReference type="SAM" id="MobiDB-lite"/>
    </source>
</evidence>
<dbReference type="AlphaFoldDB" id="M3VD05"/>
<dbReference type="InterPro" id="IPR045596">
    <property type="entry name" value="DUF6459"/>
</dbReference>
<evidence type="ECO:0000313" key="2">
    <source>
        <dbReference type="EMBL" id="GAC78074.1"/>
    </source>
</evidence>
<accession>M3VD05</accession>
<dbReference type="eggNOG" id="ENOG50332RH">
    <property type="taxonomic scope" value="Bacteria"/>
</dbReference>
<protein>
    <submittedName>
        <fullName evidence="2">Uncharacterized protein</fullName>
    </submittedName>
</protein>
<feature type="region of interest" description="Disordered" evidence="1">
    <location>
        <begin position="1"/>
        <end position="21"/>
    </location>
</feature>
<organism evidence="2 3">
    <name type="scientific">Gordonia malaquae NBRC 108250</name>
    <dbReference type="NCBI Taxonomy" id="1223542"/>
    <lineage>
        <taxon>Bacteria</taxon>
        <taxon>Bacillati</taxon>
        <taxon>Actinomycetota</taxon>
        <taxon>Actinomycetes</taxon>
        <taxon>Mycobacteriales</taxon>
        <taxon>Gordoniaceae</taxon>
        <taxon>Gordonia</taxon>
    </lineage>
</organism>